<dbReference type="EMBL" id="KY914485">
    <property type="protein sequence ID" value="ARK07959.1"/>
    <property type="molecule type" value="Genomic_DNA"/>
</dbReference>
<protein>
    <submittedName>
        <fullName evidence="1">Uncharacterized protein</fullName>
    </submittedName>
</protein>
<name>A0A1W6DYJ9_9CAUD</name>
<evidence type="ECO:0000313" key="2">
    <source>
        <dbReference type="Proteomes" id="UP000221506"/>
    </source>
</evidence>
<keyword evidence="2" id="KW-1185">Reference proteome</keyword>
<dbReference type="Proteomes" id="UP000221506">
    <property type="component" value="Segment"/>
</dbReference>
<evidence type="ECO:0000313" key="1">
    <source>
        <dbReference type="EMBL" id="ARK07959.1"/>
    </source>
</evidence>
<organism evidence="1 2">
    <name type="scientific">Aeromonas phage phiA8-29</name>
    <dbReference type="NCBI Taxonomy" id="1978922"/>
    <lineage>
        <taxon>Viruses</taxon>
        <taxon>Duplodnaviria</taxon>
        <taxon>Heunggongvirae</taxon>
        <taxon>Uroviricota</taxon>
        <taxon>Caudoviricetes</taxon>
        <taxon>Pantevenvirales</taxon>
        <taxon>Ackermannviridae</taxon>
        <taxon>Tedavirus</taxon>
        <taxon>Tedavirus A829</taxon>
    </lineage>
</organism>
<accession>A0A1W6DYJ9</accession>
<gene>
    <name evidence="1" type="ORF">phiA829_139</name>
</gene>
<reference evidence="1 2" key="1">
    <citation type="submission" date="2017-04" db="EMBL/GenBank/DDBJ databases">
        <title>Complete genome sequence and characterization of temperature-dependent bacteriophage phiA8-29 infecting Aeromonas.</title>
        <authorList>
            <person name="He Y."/>
            <person name="Yang H."/>
        </authorList>
    </citation>
    <scope>NUCLEOTIDE SEQUENCE [LARGE SCALE GENOMIC DNA]</scope>
</reference>
<proteinExistence type="predicted"/>
<sequence length="143" mass="16343">MSYFQLQTVKGANFTDKFLLNQVENMSFLNDTLNVRFKNGTSERYSVTQEVSEKIMSNWETWCAEQSSQGVSQLLEASIGDMGKSFQEILSQVDKEFKTTLINRTDETLSHVDELFRKLAPRYHALEQIAATFEKFLGNGAPK</sequence>